<keyword evidence="1" id="KW-0732">Signal</keyword>
<keyword evidence="2" id="KW-0645">Protease</keyword>
<dbReference type="PROSITE" id="PS51257">
    <property type="entry name" value="PROKAR_LIPOPROTEIN"/>
    <property type="match status" value="1"/>
</dbReference>
<evidence type="ECO:0000313" key="3">
    <source>
        <dbReference type="Proteomes" id="UP001167796"/>
    </source>
</evidence>
<protein>
    <submittedName>
        <fullName evidence="2">Serine protease</fullName>
    </submittedName>
</protein>
<proteinExistence type="predicted"/>
<accession>A0ABT9A8S4</accession>
<dbReference type="RefSeq" id="WP_305010924.1">
    <property type="nucleotide sequence ID" value="NZ_JAUQSX010000003.1"/>
</dbReference>
<dbReference type="GO" id="GO:0006508">
    <property type="term" value="P:proteolysis"/>
    <property type="evidence" value="ECO:0007669"/>
    <property type="project" value="UniProtKB-KW"/>
</dbReference>
<dbReference type="Pfam" id="PF13365">
    <property type="entry name" value="Trypsin_2"/>
    <property type="match status" value="1"/>
</dbReference>
<sequence>MKHCWLLLLLLLSSACSGQERTSAKAFPAIALTNRIEFADPRFDQPRFSCGFLLVHNRDTFAVTARHLLKIIKTKEMTRLSLGNSIKSWSLFSLPNKDKRVTTGQLLNEDTSMSLDDKATYNEDWLVFSVRSNGTAVKPLAFRTTPLQPGEKLYVVGWTRHMEEGPQRVYEFEYYKTVDHRMLLKDVIVPEQFGGLSGAPLVDEQGQFVGIVSNGTIDPVSKQKYFSPCPVDGLCAFIEKYQKK</sequence>
<feature type="signal peptide" evidence="1">
    <location>
        <begin position="1"/>
        <end position="18"/>
    </location>
</feature>
<keyword evidence="2" id="KW-0378">Hydrolase</keyword>
<evidence type="ECO:0000256" key="1">
    <source>
        <dbReference type="SAM" id="SignalP"/>
    </source>
</evidence>
<dbReference type="GO" id="GO:0008233">
    <property type="term" value="F:peptidase activity"/>
    <property type="evidence" value="ECO:0007669"/>
    <property type="project" value="UniProtKB-KW"/>
</dbReference>
<organism evidence="2 3">
    <name type="scientific">Hymenobacter mellowenesis</name>
    <dbReference type="NCBI Taxonomy" id="3063995"/>
    <lineage>
        <taxon>Bacteria</taxon>
        <taxon>Pseudomonadati</taxon>
        <taxon>Bacteroidota</taxon>
        <taxon>Cytophagia</taxon>
        <taxon>Cytophagales</taxon>
        <taxon>Hymenobacteraceae</taxon>
        <taxon>Hymenobacter</taxon>
    </lineage>
</organism>
<reference evidence="2" key="1">
    <citation type="submission" date="2023-07" db="EMBL/GenBank/DDBJ databases">
        <authorList>
            <person name="Kim M.K."/>
        </authorList>
    </citation>
    <scope>NUCLEOTIDE SEQUENCE</scope>
    <source>
        <strain evidence="2">M29</strain>
    </source>
</reference>
<dbReference type="InterPro" id="IPR009003">
    <property type="entry name" value="Peptidase_S1_PA"/>
</dbReference>
<dbReference type="SUPFAM" id="SSF50494">
    <property type="entry name" value="Trypsin-like serine proteases"/>
    <property type="match status" value="1"/>
</dbReference>
<name>A0ABT9A8S4_9BACT</name>
<keyword evidence="3" id="KW-1185">Reference proteome</keyword>
<gene>
    <name evidence="2" type="ORF">Q5H92_07705</name>
</gene>
<dbReference type="InterPro" id="IPR043504">
    <property type="entry name" value="Peptidase_S1_PA_chymotrypsin"/>
</dbReference>
<comment type="caution">
    <text evidence="2">The sequence shown here is derived from an EMBL/GenBank/DDBJ whole genome shotgun (WGS) entry which is preliminary data.</text>
</comment>
<evidence type="ECO:0000313" key="2">
    <source>
        <dbReference type="EMBL" id="MDO7846235.1"/>
    </source>
</evidence>
<dbReference type="Proteomes" id="UP001167796">
    <property type="component" value="Unassembled WGS sequence"/>
</dbReference>
<dbReference type="EMBL" id="JAUQSX010000003">
    <property type="protein sequence ID" value="MDO7846235.1"/>
    <property type="molecule type" value="Genomic_DNA"/>
</dbReference>
<dbReference type="Gene3D" id="2.40.10.10">
    <property type="entry name" value="Trypsin-like serine proteases"/>
    <property type="match status" value="1"/>
</dbReference>
<feature type="chain" id="PRO_5045645004" evidence="1">
    <location>
        <begin position="19"/>
        <end position="244"/>
    </location>
</feature>